<comment type="caution">
    <text evidence="1">The sequence shown here is derived from an EMBL/GenBank/DDBJ whole genome shotgun (WGS) entry which is preliminary data.</text>
</comment>
<reference evidence="1" key="1">
    <citation type="submission" date="2022-06" db="EMBL/GenBank/DDBJ databases">
        <authorList>
            <person name="Legras J.-L."/>
            <person name="Devillers H."/>
            <person name="Grondin C."/>
        </authorList>
    </citation>
    <scope>NUCLEOTIDE SEQUENCE</scope>
    <source>
        <strain evidence="1">CLIB 1444</strain>
    </source>
</reference>
<accession>A0ACA9Y2R2</accession>
<sequence>MSEIEIYEDPIILLANDPDLNKEKAKSAKLVELIHNFPLTERKVSKLCSLSLIILQNLEKIELNLKSWAFLSLDINSNDHFNNETDSIKDFNNSISIKVLQECKVLNVKLGKISNDLDHITKESRTLSPIEYISDSGTLLTSLNLRNIKLKFELTDKITVSYSKAKLINIGMELELMLIDDDEDLSTINTYKTFVANLLKQLNNTIDNEDMTGKTECLAVINDMEKMFDAFKLEKLQANELQLQKEREELEKEKEIQRERESHQRKLERQRYKSPEPYVNIKYEQPSSNSHSHSHSRSNSDSPIYPPRNIDDVVDDDSSYDSDMGSSMGSSMFTYNSPMIHSITKSQPTSQLHPIKEDMMNSSILHKTTLSEEMPYLLSAFNSAKNVEEDIKNFKEETPESKSKKSKAKPKSPLSKETEDSDDHSLHFSKSHLPETQLTSQSTLLPSPSPYSYLYSNNSLLSRLGIKPQVITTEIPKDTSLSLNTTSNIQQFKKPLIKNDDNEKNDKENLPLTQMNLRNHLSSLSIKPNEFNDQVE</sequence>
<dbReference type="EMBL" id="CALSDN010000002">
    <property type="protein sequence ID" value="CAH6719128.1"/>
    <property type="molecule type" value="Genomic_DNA"/>
</dbReference>
<proteinExistence type="predicted"/>
<gene>
    <name evidence="1" type="ORF">CLIB1444_02S01574</name>
</gene>
<name>A0ACA9Y2R2_9ASCO</name>
<dbReference type="Proteomes" id="UP001152531">
    <property type="component" value="Unassembled WGS sequence"/>
</dbReference>
<protein>
    <submittedName>
        <fullName evidence="1">Uncharacterized protein</fullName>
    </submittedName>
</protein>
<evidence type="ECO:0000313" key="1">
    <source>
        <dbReference type="EMBL" id="CAH6719128.1"/>
    </source>
</evidence>
<evidence type="ECO:0000313" key="2">
    <source>
        <dbReference type="Proteomes" id="UP001152531"/>
    </source>
</evidence>
<organism evidence="1 2">
    <name type="scientific">[Candida] jaroonii</name>
    <dbReference type="NCBI Taxonomy" id="467808"/>
    <lineage>
        <taxon>Eukaryota</taxon>
        <taxon>Fungi</taxon>
        <taxon>Dikarya</taxon>
        <taxon>Ascomycota</taxon>
        <taxon>Saccharomycotina</taxon>
        <taxon>Pichiomycetes</taxon>
        <taxon>Debaryomycetaceae</taxon>
        <taxon>Yamadazyma</taxon>
    </lineage>
</organism>
<keyword evidence="2" id="KW-1185">Reference proteome</keyword>